<evidence type="ECO:0000313" key="8">
    <source>
        <dbReference type="EMBL" id="KCV70568.1"/>
    </source>
</evidence>
<dbReference type="AlphaFoldDB" id="A0A058Z9I6"/>
<dbReference type="GO" id="GO:0006270">
    <property type="term" value="P:DNA replication initiation"/>
    <property type="evidence" value="ECO:0007669"/>
    <property type="project" value="TreeGrafter"/>
</dbReference>
<feature type="region of interest" description="Disordered" evidence="6">
    <location>
        <begin position="476"/>
        <end position="506"/>
    </location>
</feature>
<feature type="region of interest" description="Disordered" evidence="6">
    <location>
        <begin position="272"/>
        <end position="306"/>
    </location>
</feature>
<evidence type="ECO:0000259" key="7">
    <source>
        <dbReference type="Pfam" id="PF05460"/>
    </source>
</evidence>
<feature type="region of interest" description="Disordered" evidence="6">
    <location>
        <begin position="335"/>
        <end position="366"/>
    </location>
</feature>
<dbReference type="GO" id="GO:0003677">
    <property type="term" value="F:DNA binding"/>
    <property type="evidence" value="ECO:0007669"/>
    <property type="project" value="UniProtKB-KW"/>
</dbReference>
<keyword evidence="4" id="KW-0238">DNA-binding</keyword>
<dbReference type="PANTHER" id="PTHR13394">
    <property type="entry name" value="ORIGIN RECOGNITION COMPLEX SUBUNIT 6"/>
    <property type="match status" value="1"/>
</dbReference>
<feature type="compositionally biased region" description="Low complexity" evidence="6">
    <location>
        <begin position="282"/>
        <end position="296"/>
    </location>
</feature>
<evidence type="ECO:0000256" key="4">
    <source>
        <dbReference type="ARBA" id="ARBA00023125"/>
    </source>
</evidence>
<comment type="subcellular location">
    <subcellularLocation>
        <location evidence="1">Nucleus</location>
    </subcellularLocation>
</comment>
<feature type="compositionally biased region" description="Polar residues" evidence="6">
    <location>
        <begin position="123"/>
        <end position="134"/>
    </location>
</feature>
<feature type="region of interest" description="Disordered" evidence="6">
    <location>
        <begin position="217"/>
        <end position="256"/>
    </location>
</feature>
<evidence type="ECO:0000256" key="3">
    <source>
        <dbReference type="ARBA" id="ARBA00022705"/>
    </source>
</evidence>
<evidence type="ECO:0000313" key="9">
    <source>
        <dbReference type="Proteomes" id="UP000030693"/>
    </source>
</evidence>
<dbReference type="Pfam" id="PF05460">
    <property type="entry name" value="ORC6"/>
    <property type="match status" value="1"/>
</dbReference>
<proteinExistence type="inferred from homology"/>
<evidence type="ECO:0000256" key="5">
    <source>
        <dbReference type="ARBA" id="ARBA00023242"/>
    </source>
</evidence>
<feature type="compositionally biased region" description="Low complexity" evidence="6">
    <location>
        <begin position="217"/>
        <end position="252"/>
    </location>
</feature>
<dbReference type="EMBL" id="KB932204">
    <property type="protein sequence ID" value="KCV70568.1"/>
    <property type="molecule type" value="Genomic_DNA"/>
</dbReference>
<dbReference type="STRING" id="691883.A0A058Z9I6"/>
<dbReference type="PANTHER" id="PTHR13394:SF0">
    <property type="entry name" value="ORIGIN RECOGNITION COMPLEX SUBUNIT 6"/>
    <property type="match status" value="1"/>
</dbReference>
<dbReference type="RefSeq" id="XP_009495084.1">
    <property type="nucleotide sequence ID" value="XM_009496809.1"/>
</dbReference>
<organism evidence="8">
    <name type="scientific">Fonticula alba</name>
    <name type="common">Slime mold</name>
    <dbReference type="NCBI Taxonomy" id="691883"/>
    <lineage>
        <taxon>Eukaryota</taxon>
        <taxon>Rotosphaerida</taxon>
        <taxon>Fonticulaceae</taxon>
        <taxon>Fonticula</taxon>
    </lineage>
</organism>
<feature type="region of interest" description="Disordered" evidence="6">
    <location>
        <begin position="123"/>
        <end position="144"/>
    </location>
</feature>
<dbReference type="InterPro" id="IPR008721">
    <property type="entry name" value="ORC6_cyclin_first"/>
</dbReference>
<dbReference type="Proteomes" id="UP000030693">
    <property type="component" value="Unassembled WGS sequence"/>
</dbReference>
<keyword evidence="5" id="KW-0539">Nucleus</keyword>
<evidence type="ECO:0000256" key="6">
    <source>
        <dbReference type="SAM" id="MobiDB-lite"/>
    </source>
</evidence>
<sequence>MDIERIVRQLQLHVRDRAPQIVSKAQEVFRLSSTAKFSGSAVASRPVACVQIACDILDEPIDKSAATRISGSSSKIYNRLIARIRDLVGASRTLRLSDLCVRYNAPHLLERANEILQFLNQSSTGPAAPSTSEDTPAPAAVGSYSEESSAVTSSRVAASFLAACRFPGPDHQPVSVSRWSVERICDVDRRVFGSTLDAAFSVADHLDQMARLAAAGTSAPTATPAPDAGSGDLAAGGAPARAPASAPAPEPASRADMRERELAAQLRMDVGLTPAPSNTALSAKGPSEAGAPGSGPTDDPTTAGMLASLTGAGVPLAARTAAALAAEQERLRSLVATQLAPPPARRGRGRPPGSLNKKQLAARTAAALAAEQERLRSLVATQLAPPPARRGRGRPPGSLNKKPSLRLQQQQQQERAIRSGAALAAALMANLPDGWYIRSTLPRRRPLGAPAPPADPLNGRIERAYLAWYASVVHGPPADLDDPAGTHASPKPELPGPTLEAIPPGR</sequence>
<feature type="domain" description="ORC6 first cyclin-like" evidence="7">
    <location>
        <begin position="15"/>
        <end position="88"/>
    </location>
</feature>
<accession>A0A058Z9I6</accession>
<dbReference type="InterPro" id="IPR020529">
    <property type="entry name" value="ORC6_met/pln"/>
</dbReference>
<evidence type="ECO:0000256" key="1">
    <source>
        <dbReference type="ARBA" id="ARBA00004123"/>
    </source>
</evidence>
<protein>
    <recommendedName>
        <fullName evidence="7">ORC6 first cyclin-like domain-containing protein</fullName>
    </recommendedName>
</protein>
<evidence type="ECO:0000256" key="2">
    <source>
        <dbReference type="ARBA" id="ARBA00010840"/>
    </source>
</evidence>
<keyword evidence="3" id="KW-0235">DNA replication</keyword>
<reference evidence="8" key="1">
    <citation type="submission" date="2013-04" db="EMBL/GenBank/DDBJ databases">
        <title>The Genome Sequence of Fonticula alba ATCC 38817.</title>
        <authorList>
            <consortium name="The Broad Institute Genomics Platform"/>
            <person name="Russ C."/>
            <person name="Cuomo C."/>
            <person name="Burger G."/>
            <person name="Gray M.W."/>
            <person name="Holland P.W.H."/>
            <person name="King N."/>
            <person name="Lang F.B.F."/>
            <person name="Roger A.J."/>
            <person name="Ruiz-Trillo I."/>
            <person name="Brown M."/>
            <person name="Walker B."/>
            <person name="Young S."/>
            <person name="Zeng Q."/>
            <person name="Gargeya S."/>
            <person name="Fitzgerald M."/>
            <person name="Haas B."/>
            <person name="Abouelleil A."/>
            <person name="Allen A.W."/>
            <person name="Alvarado L."/>
            <person name="Arachchi H.M."/>
            <person name="Berlin A.M."/>
            <person name="Chapman S.B."/>
            <person name="Gainer-Dewar J."/>
            <person name="Goldberg J."/>
            <person name="Griggs A."/>
            <person name="Gujja S."/>
            <person name="Hansen M."/>
            <person name="Howarth C."/>
            <person name="Imamovic A."/>
            <person name="Ireland A."/>
            <person name="Larimer J."/>
            <person name="McCowan C."/>
            <person name="Murphy C."/>
            <person name="Pearson M."/>
            <person name="Poon T.W."/>
            <person name="Priest M."/>
            <person name="Roberts A."/>
            <person name="Saif S."/>
            <person name="Shea T."/>
            <person name="Sisk P."/>
            <person name="Sykes S."/>
            <person name="Wortman J."/>
            <person name="Nusbaum C."/>
            <person name="Birren B."/>
        </authorList>
    </citation>
    <scope>NUCLEOTIDE SEQUENCE [LARGE SCALE GENOMIC DNA]</scope>
    <source>
        <strain evidence="8">ATCC 38817</strain>
    </source>
</reference>
<name>A0A058Z9I6_FONAL</name>
<dbReference type="GeneID" id="20527638"/>
<dbReference type="GO" id="GO:0005664">
    <property type="term" value="C:nuclear origin of replication recognition complex"/>
    <property type="evidence" value="ECO:0007669"/>
    <property type="project" value="InterPro"/>
</dbReference>
<dbReference type="OrthoDB" id="5552484at2759"/>
<comment type="similarity">
    <text evidence="2">Belongs to the ORC6 family.</text>
</comment>
<feature type="region of interest" description="Disordered" evidence="6">
    <location>
        <begin position="379"/>
        <end position="418"/>
    </location>
</feature>
<gene>
    <name evidence="8" type="ORF">H696_02913</name>
</gene>
<keyword evidence="9" id="KW-1185">Reference proteome</keyword>